<dbReference type="GO" id="GO:0008270">
    <property type="term" value="F:zinc ion binding"/>
    <property type="evidence" value="ECO:0007669"/>
    <property type="project" value="UniProtKB-KW"/>
</dbReference>
<keyword evidence="8" id="KW-0808">Transferase</keyword>
<dbReference type="GO" id="GO:0061630">
    <property type="term" value="F:ubiquitin protein ligase activity"/>
    <property type="evidence" value="ECO:0007669"/>
    <property type="project" value="UniProtKB-EC"/>
</dbReference>
<dbReference type="EMBL" id="GBHO01029275">
    <property type="protein sequence ID" value="JAG14329.1"/>
    <property type="molecule type" value="Transcribed_RNA"/>
</dbReference>
<proteinExistence type="inferred from homology"/>
<dbReference type="EMBL" id="GBHO01029274">
    <property type="protein sequence ID" value="JAG14330.1"/>
    <property type="molecule type" value="Transcribed_RNA"/>
</dbReference>
<reference evidence="21" key="1">
    <citation type="journal article" date="2014" name="PLoS ONE">
        <title>Transcriptome-Based Identification of ABC Transporters in the Western Tarnished Plant Bug Lygus hesperus.</title>
        <authorList>
            <person name="Hull J.J."/>
            <person name="Chaney K."/>
            <person name="Geib S.M."/>
            <person name="Fabrick J.A."/>
            <person name="Brent C.S."/>
            <person name="Walsh D."/>
            <person name="Lavine L.C."/>
        </authorList>
    </citation>
    <scope>NUCLEOTIDE SEQUENCE</scope>
</reference>
<evidence type="ECO:0000256" key="9">
    <source>
        <dbReference type="ARBA" id="ARBA00022692"/>
    </source>
</evidence>
<dbReference type="PANTHER" id="PTHR23350">
    <property type="entry name" value="PEROXISOME ASSEMBLY PROTEIN 10"/>
    <property type="match status" value="1"/>
</dbReference>
<dbReference type="InterPro" id="IPR017907">
    <property type="entry name" value="Znf_RING_CS"/>
</dbReference>
<evidence type="ECO:0000256" key="10">
    <source>
        <dbReference type="ARBA" id="ARBA00022723"/>
    </source>
</evidence>
<keyword evidence="13" id="KW-0862">Zinc</keyword>
<reference evidence="21" key="2">
    <citation type="submission" date="2014-07" db="EMBL/GenBank/DDBJ databases">
        <authorList>
            <person name="Hull J."/>
        </authorList>
    </citation>
    <scope>NUCLEOTIDE SEQUENCE</scope>
</reference>
<evidence type="ECO:0000256" key="12">
    <source>
        <dbReference type="ARBA" id="ARBA00022786"/>
    </source>
</evidence>
<feature type="domain" description="RING-type" evidence="19">
    <location>
        <begin position="233"/>
        <end position="271"/>
    </location>
</feature>
<comment type="catalytic activity">
    <reaction evidence="1">
        <text>S-ubiquitinyl-[E2 ubiquitin-conjugating enzyme]-L-cysteine + [acceptor protein]-L-lysine = [E2 ubiquitin-conjugating enzyme]-L-cysteine + N(6)-ubiquitinyl-[acceptor protein]-L-lysine.</text>
        <dbReference type="EC" id="2.3.2.27"/>
    </reaction>
</comment>
<dbReference type="GO" id="GO:0005778">
    <property type="term" value="C:peroxisomal membrane"/>
    <property type="evidence" value="ECO:0007669"/>
    <property type="project" value="UniProtKB-SubCell"/>
</dbReference>
<dbReference type="InterPro" id="IPR013083">
    <property type="entry name" value="Znf_RING/FYVE/PHD"/>
</dbReference>
<dbReference type="InterPro" id="IPR001841">
    <property type="entry name" value="Znf_RING"/>
</dbReference>
<evidence type="ECO:0000256" key="15">
    <source>
        <dbReference type="ARBA" id="ARBA00022989"/>
    </source>
</evidence>
<dbReference type="SUPFAM" id="SSF57850">
    <property type="entry name" value="RING/U-box"/>
    <property type="match status" value="1"/>
</dbReference>
<keyword evidence="11 18" id="KW-0863">Zinc-finger</keyword>
<keyword evidence="15" id="KW-1133">Transmembrane helix</keyword>
<comment type="subcellular location">
    <subcellularLocation>
        <location evidence="2">Peroxisome membrane</location>
        <topology evidence="2">Multi-pass membrane protein</topology>
    </subcellularLocation>
</comment>
<evidence type="ECO:0000256" key="16">
    <source>
        <dbReference type="ARBA" id="ARBA00023136"/>
    </source>
</evidence>
<evidence type="ECO:0000256" key="17">
    <source>
        <dbReference type="ARBA" id="ARBA00023140"/>
    </source>
</evidence>
<dbReference type="GO" id="GO:0016558">
    <property type="term" value="P:protein import into peroxisome matrix"/>
    <property type="evidence" value="ECO:0007669"/>
    <property type="project" value="InterPro"/>
</dbReference>
<keyword evidence="12" id="KW-0833">Ubl conjugation pathway</keyword>
<evidence type="ECO:0000256" key="1">
    <source>
        <dbReference type="ARBA" id="ARBA00000900"/>
    </source>
</evidence>
<evidence type="ECO:0000256" key="7">
    <source>
        <dbReference type="ARBA" id="ARBA00022593"/>
    </source>
</evidence>
<dbReference type="PROSITE" id="PS50089">
    <property type="entry name" value="ZF_RING_2"/>
    <property type="match status" value="1"/>
</dbReference>
<dbReference type="EMBL" id="GBHO01029276">
    <property type="protein sequence ID" value="JAG14328.1"/>
    <property type="molecule type" value="Transcribed_RNA"/>
</dbReference>
<protein>
    <recommendedName>
        <fullName evidence="5">RING-type E3 ubiquitin transferase</fullName>
        <ecNumber evidence="5">2.3.2.27</ecNumber>
    </recommendedName>
</protein>
<evidence type="ECO:0000259" key="19">
    <source>
        <dbReference type="PROSITE" id="PS50089"/>
    </source>
</evidence>
<dbReference type="CDD" id="cd16527">
    <property type="entry name" value="RING-HC_PEX10"/>
    <property type="match status" value="1"/>
</dbReference>
<evidence type="ECO:0000256" key="6">
    <source>
        <dbReference type="ARBA" id="ARBA00022448"/>
    </source>
</evidence>
<dbReference type="PANTHER" id="PTHR23350:SF0">
    <property type="entry name" value="PEROXISOME BIOGENESIS FACTOR 10"/>
    <property type="match status" value="1"/>
</dbReference>
<evidence type="ECO:0000256" key="4">
    <source>
        <dbReference type="ARBA" id="ARBA00008704"/>
    </source>
</evidence>
<dbReference type="Pfam" id="PF13639">
    <property type="entry name" value="zf-RING_2"/>
    <property type="match status" value="1"/>
</dbReference>
<keyword evidence="16" id="KW-0472">Membrane</keyword>
<evidence type="ECO:0000256" key="2">
    <source>
        <dbReference type="ARBA" id="ARBA00004585"/>
    </source>
</evidence>
<comment type="pathway">
    <text evidence="3">Protein modification; protein ubiquitination.</text>
</comment>
<evidence type="ECO:0000256" key="5">
    <source>
        <dbReference type="ARBA" id="ARBA00012483"/>
    </source>
</evidence>
<dbReference type="InterPro" id="IPR025654">
    <property type="entry name" value="PEX2/10"/>
</dbReference>
<dbReference type="Gene3D" id="3.30.40.10">
    <property type="entry name" value="Zinc/RING finger domain, C3HC4 (zinc finger)"/>
    <property type="match status" value="1"/>
</dbReference>
<evidence type="ECO:0000256" key="14">
    <source>
        <dbReference type="ARBA" id="ARBA00022927"/>
    </source>
</evidence>
<keyword evidence="10" id="KW-0479">Metal-binding</keyword>
<evidence type="ECO:0000313" key="21">
    <source>
        <dbReference type="EMBL" id="JAG14329.1"/>
    </source>
</evidence>
<keyword evidence="6" id="KW-0813">Transport</keyword>
<dbReference type="EC" id="2.3.2.27" evidence="5"/>
<evidence type="ECO:0000313" key="20">
    <source>
        <dbReference type="EMBL" id="JAG14328.1"/>
    </source>
</evidence>
<keyword evidence="9" id="KW-0812">Transmembrane</keyword>
<keyword evidence="7" id="KW-0962">Peroxisome biogenesis</keyword>
<comment type="similarity">
    <text evidence="4">Belongs to the pex2/pex10/pex12 family.</text>
</comment>
<organism evidence="21">
    <name type="scientific">Lygus hesperus</name>
    <name type="common">Western plant bug</name>
    <dbReference type="NCBI Taxonomy" id="30085"/>
    <lineage>
        <taxon>Eukaryota</taxon>
        <taxon>Metazoa</taxon>
        <taxon>Ecdysozoa</taxon>
        <taxon>Arthropoda</taxon>
        <taxon>Hexapoda</taxon>
        <taxon>Insecta</taxon>
        <taxon>Pterygota</taxon>
        <taxon>Neoptera</taxon>
        <taxon>Paraneoptera</taxon>
        <taxon>Hemiptera</taxon>
        <taxon>Heteroptera</taxon>
        <taxon>Panheteroptera</taxon>
        <taxon>Cimicomorpha</taxon>
        <taxon>Miridae</taxon>
        <taxon>Mirini</taxon>
        <taxon>Lygus</taxon>
    </lineage>
</organism>
<evidence type="ECO:0000256" key="3">
    <source>
        <dbReference type="ARBA" id="ARBA00004906"/>
    </source>
</evidence>
<accession>A0A0A9X2V9</accession>
<dbReference type="PROSITE" id="PS00518">
    <property type="entry name" value="ZF_RING_1"/>
    <property type="match status" value="1"/>
</dbReference>
<evidence type="ECO:0000256" key="18">
    <source>
        <dbReference type="PROSITE-ProRule" id="PRU00175"/>
    </source>
</evidence>
<gene>
    <name evidence="21" type="primary">PEX10_1</name>
    <name evidence="20" type="synonym">PEX10_0</name>
    <name evidence="22" type="synonym">PEX10_2</name>
    <name evidence="22" type="ORF">CM83_47736</name>
    <name evidence="21" type="ORF">CM83_47738</name>
    <name evidence="20" type="ORF">CM83_47740</name>
</gene>
<dbReference type="InterPro" id="IPR006845">
    <property type="entry name" value="Pex_N"/>
</dbReference>
<name>A0A0A9X2V9_LYGHE</name>
<dbReference type="AlphaFoldDB" id="A0A0A9X2V9"/>
<keyword evidence="17" id="KW-0576">Peroxisome</keyword>
<evidence type="ECO:0000256" key="13">
    <source>
        <dbReference type="ARBA" id="ARBA00022833"/>
    </source>
</evidence>
<evidence type="ECO:0000313" key="22">
    <source>
        <dbReference type="EMBL" id="JAG14330.1"/>
    </source>
</evidence>
<evidence type="ECO:0000256" key="11">
    <source>
        <dbReference type="ARBA" id="ARBA00022771"/>
    </source>
</evidence>
<evidence type="ECO:0000256" key="8">
    <source>
        <dbReference type="ARBA" id="ARBA00022679"/>
    </source>
</evidence>
<sequence length="286" mass="32906">MPFVRAGPAEILRASQKDETAIRYLQERLEKLLIHVVDFQTFIKHKNVAQCFGQFLFYLNTTLGGLQTLGEEYTGIVQVNSSLRRLPPKPNLWLMVILECLGPSLFVHFQKSLNKKILERKQVADEAEKAELNFVVFVLKILPLFSHLHKALFYYSCGTYQLSKRIAGIHYVLVRFWLKDRQSIKGFRLLGLVSILQLLTLFFQQSLEAVNRIEQSTEDQDCPSQAVPSAKQCVICVENISSPTATPCGHIFCWHCITEWAQNEERCPVCRETVVPHRLVPLRNYI</sequence>
<dbReference type="Pfam" id="PF04757">
    <property type="entry name" value="Pex2_Pex12"/>
    <property type="match status" value="1"/>
</dbReference>
<keyword evidence="14" id="KW-0653">Protein transport</keyword>
<dbReference type="SMART" id="SM00184">
    <property type="entry name" value="RING"/>
    <property type="match status" value="1"/>
</dbReference>